<dbReference type="PANTHER" id="PTHR40781">
    <property type="match status" value="1"/>
</dbReference>
<dbReference type="GeneID" id="94221088"/>
<protein>
    <recommendedName>
        <fullName evidence="1">DUF7587 domain-containing protein</fullName>
    </recommendedName>
</protein>
<evidence type="ECO:0000259" key="1">
    <source>
        <dbReference type="Pfam" id="PF24494"/>
    </source>
</evidence>
<dbReference type="SUPFAM" id="SSF56399">
    <property type="entry name" value="ADP-ribosylation"/>
    <property type="match status" value="1"/>
</dbReference>
<dbReference type="Pfam" id="PF24494">
    <property type="entry name" value="DUF7587"/>
    <property type="match status" value="1"/>
</dbReference>
<dbReference type="AlphaFoldDB" id="H3GQI9"/>
<keyword evidence="3" id="KW-1185">Reference proteome</keyword>
<proteinExistence type="predicted"/>
<dbReference type="Proteomes" id="UP000005238">
    <property type="component" value="Unassembled WGS sequence"/>
</dbReference>
<dbReference type="HOGENOM" id="CLU_097030_1_0_1"/>
<accession>H3GQI9</accession>
<evidence type="ECO:0000313" key="3">
    <source>
        <dbReference type="Proteomes" id="UP000005238"/>
    </source>
</evidence>
<evidence type="ECO:0000313" key="2">
    <source>
        <dbReference type="EnsemblProtists" id="Phyra79063"/>
    </source>
</evidence>
<dbReference type="VEuPathDB" id="FungiDB:KRP23_14467"/>
<dbReference type="STRING" id="164328.H3GQI9"/>
<dbReference type="InterPro" id="IPR056009">
    <property type="entry name" value="DUF7587"/>
</dbReference>
<feature type="domain" description="DUF7587" evidence="1">
    <location>
        <begin position="40"/>
        <end position="143"/>
    </location>
</feature>
<reference evidence="3" key="1">
    <citation type="journal article" date="2006" name="Science">
        <title>Phytophthora genome sequences uncover evolutionary origins and mechanisms of pathogenesis.</title>
        <authorList>
            <person name="Tyler B.M."/>
            <person name="Tripathy S."/>
            <person name="Zhang X."/>
            <person name="Dehal P."/>
            <person name="Jiang R.H."/>
            <person name="Aerts A."/>
            <person name="Arredondo F.D."/>
            <person name="Baxter L."/>
            <person name="Bensasson D."/>
            <person name="Beynon J.L."/>
            <person name="Chapman J."/>
            <person name="Damasceno C.M."/>
            <person name="Dorrance A.E."/>
            <person name="Dou D."/>
            <person name="Dickerman A.W."/>
            <person name="Dubchak I.L."/>
            <person name="Garbelotto M."/>
            <person name="Gijzen M."/>
            <person name="Gordon S.G."/>
            <person name="Govers F."/>
            <person name="Grunwald N.J."/>
            <person name="Huang W."/>
            <person name="Ivors K.L."/>
            <person name="Jones R.W."/>
            <person name="Kamoun S."/>
            <person name="Krampis K."/>
            <person name="Lamour K.H."/>
            <person name="Lee M.K."/>
            <person name="McDonald W.H."/>
            <person name="Medina M."/>
            <person name="Meijer H.J."/>
            <person name="Nordberg E.K."/>
            <person name="Maclean D.J."/>
            <person name="Ospina-Giraldo M.D."/>
            <person name="Morris P.F."/>
            <person name="Phuntumart V."/>
            <person name="Putnam N.H."/>
            <person name="Rash S."/>
            <person name="Rose J.K."/>
            <person name="Sakihama Y."/>
            <person name="Salamov A.A."/>
            <person name="Savidor A."/>
            <person name="Scheuring C.F."/>
            <person name="Smith B.M."/>
            <person name="Sobral B.W."/>
            <person name="Terry A."/>
            <person name="Torto-Alalibo T.A."/>
            <person name="Win J."/>
            <person name="Xu Z."/>
            <person name="Zhang H."/>
            <person name="Grigoriev I.V."/>
            <person name="Rokhsar D.S."/>
            <person name="Boore J.L."/>
        </authorList>
    </citation>
    <scope>NUCLEOTIDE SEQUENCE [LARGE SCALE GENOMIC DNA]</scope>
    <source>
        <strain evidence="3">Pr102</strain>
    </source>
</reference>
<dbReference type="EnsemblProtists" id="Phyra79063">
    <property type="protein sequence ID" value="Phyra79063"/>
    <property type="gene ID" value="Phyra79063"/>
</dbReference>
<dbReference type="PANTHER" id="PTHR40781:SF1">
    <property type="match status" value="1"/>
</dbReference>
<dbReference type="OMA" id="MYEDEYL"/>
<organism evidence="2 3">
    <name type="scientific">Phytophthora ramorum</name>
    <name type="common">Sudden oak death agent</name>
    <dbReference type="NCBI Taxonomy" id="164328"/>
    <lineage>
        <taxon>Eukaryota</taxon>
        <taxon>Sar</taxon>
        <taxon>Stramenopiles</taxon>
        <taxon>Oomycota</taxon>
        <taxon>Peronosporomycetes</taxon>
        <taxon>Peronosporales</taxon>
        <taxon>Peronosporaceae</taxon>
        <taxon>Phytophthora</taxon>
    </lineage>
</organism>
<dbReference type="eggNOG" id="ENOG502SG6D">
    <property type="taxonomic scope" value="Eukaryota"/>
</dbReference>
<dbReference type="RefSeq" id="XP_067737482.1">
    <property type="nucleotide sequence ID" value="XM_067885292.1"/>
</dbReference>
<dbReference type="InParanoid" id="H3GQI9"/>
<sequence length="187" mass="21252">MPSTTSNLVAQFECTEDQVPERLYRVRYSGNQSLKARVKPAFKSEGDFKQAVEQHLTWCSCERTPFVSLFANKDHAGTWAQRLLEHGYHDVVLLEVDASRLGSLFCVRDLVNRQGVHTTLSERMYEDEFLVLRKIPRRSVLDKTVVSLDSVTEEETASYHSSDSEATRDGDTELSRSFCALHVDGHP</sequence>
<name>H3GQI9_PHYRM</name>
<dbReference type="OrthoDB" id="88561at2759"/>
<reference evidence="2" key="2">
    <citation type="submission" date="2015-06" db="UniProtKB">
        <authorList>
            <consortium name="EnsemblProtists"/>
        </authorList>
    </citation>
    <scope>IDENTIFICATION</scope>
    <source>
        <strain evidence="2">Pr102</strain>
    </source>
</reference>
<dbReference type="EMBL" id="DS566033">
    <property type="status" value="NOT_ANNOTATED_CDS"/>
    <property type="molecule type" value="Genomic_DNA"/>
</dbReference>
<dbReference type="VEuPathDB" id="FungiDB:KRP22_4312"/>
<dbReference type="EnsemblProtists" id="Phyra79059">
    <property type="protein sequence ID" value="Phyra79059"/>
    <property type="gene ID" value="Phyra79059"/>
</dbReference>